<comment type="caution">
    <text evidence="1">The sequence shown here is derived from an EMBL/GenBank/DDBJ whole genome shotgun (WGS) entry which is preliminary data.</text>
</comment>
<name>A0A645ICM6_9ZZZZ</name>
<dbReference type="EMBL" id="VSSQ01111195">
    <property type="protein sequence ID" value="MPN48666.1"/>
    <property type="molecule type" value="Genomic_DNA"/>
</dbReference>
<reference evidence="1" key="1">
    <citation type="submission" date="2019-08" db="EMBL/GenBank/DDBJ databases">
        <authorList>
            <person name="Kucharzyk K."/>
            <person name="Murdoch R.W."/>
            <person name="Higgins S."/>
            <person name="Loffler F."/>
        </authorList>
    </citation>
    <scope>NUCLEOTIDE SEQUENCE</scope>
</reference>
<protein>
    <submittedName>
        <fullName evidence="1">Uncharacterized protein</fullName>
    </submittedName>
</protein>
<dbReference type="AlphaFoldDB" id="A0A645ICM6"/>
<evidence type="ECO:0000313" key="1">
    <source>
        <dbReference type="EMBL" id="MPN48666.1"/>
    </source>
</evidence>
<sequence>MDYFYNCTPTRQFVIYNTACGCVGYGWPLPDEKCCHGRKRSRKKGYCKHFNPFWQYPYCKDYSCIAPFLYHGGFLAYGHHEFGSECCD</sequence>
<organism evidence="1">
    <name type="scientific">bioreactor metagenome</name>
    <dbReference type="NCBI Taxonomy" id="1076179"/>
    <lineage>
        <taxon>unclassified sequences</taxon>
        <taxon>metagenomes</taxon>
        <taxon>ecological metagenomes</taxon>
    </lineage>
</organism>
<proteinExistence type="predicted"/>
<gene>
    <name evidence="1" type="ORF">SDC9_196278</name>
</gene>
<accession>A0A645ICM6</accession>